<dbReference type="EMBL" id="RBNL01003002">
    <property type="protein sequence ID" value="RML60387.1"/>
    <property type="molecule type" value="Genomic_DNA"/>
</dbReference>
<feature type="compositionally biased region" description="Basic and acidic residues" evidence="1">
    <location>
        <begin position="9"/>
        <end position="18"/>
    </location>
</feature>
<proteinExistence type="predicted"/>
<dbReference type="AlphaFoldDB" id="A0A3M2X9E4"/>
<evidence type="ECO:0000313" key="2">
    <source>
        <dbReference type="EMBL" id="RML60387.1"/>
    </source>
</evidence>
<reference evidence="2 3" key="1">
    <citation type="submission" date="2018-08" db="EMBL/GenBank/DDBJ databases">
        <title>Recombination of ecologically and evolutionarily significant loci maintains genetic cohesion in the Pseudomonas syringae species complex.</title>
        <authorList>
            <person name="Dillon M."/>
            <person name="Thakur S."/>
            <person name="Almeida R.N.D."/>
            <person name="Weir B.S."/>
            <person name="Guttman D.S."/>
        </authorList>
    </citation>
    <scope>NUCLEOTIDE SEQUENCE [LARGE SCALE GENOMIC DNA]</scope>
    <source>
        <strain evidence="2 3">88_10</strain>
    </source>
</reference>
<accession>A0A3M2X9E4</accession>
<dbReference type="Proteomes" id="UP000282378">
    <property type="component" value="Unassembled WGS sequence"/>
</dbReference>
<feature type="region of interest" description="Disordered" evidence="1">
    <location>
        <begin position="1"/>
        <end position="25"/>
    </location>
</feature>
<comment type="caution">
    <text evidence="2">The sequence shown here is derived from an EMBL/GenBank/DDBJ whole genome shotgun (WGS) entry which is preliminary data.</text>
</comment>
<name>A0A3M2X9E4_PSEYM</name>
<gene>
    <name evidence="2" type="ORF">APX70_200210</name>
</gene>
<protein>
    <submittedName>
        <fullName evidence="2">Uncharacterized protein</fullName>
    </submittedName>
</protein>
<sequence>MSALLDDAPVIHDNEPVHGRNGGQPMGDGDYGLALHHFIEAFLNGHFDF</sequence>
<evidence type="ECO:0000313" key="3">
    <source>
        <dbReference type="Proteomes" id="UP000282378"/>
    </source>
</evidence>
<organism evidence="2 3">
    <name type="scientific">Pseudomonas syringae pv. maculicola</name>
    <dbReference type="NCBI Taxonomy" id="59511"/>
    <lineage>
        <taxon>Bacteria</taxon>
        <taxon>Pseudomonadati</taxon>
        <taxon>Pseudomonadota</taxon>
        <taxon>Gammaproteobacteria</taxon>
        <taxon>Pseudomonadales</taxon>
        <taxon>Pseudomonadaceae</taxon>
        <taxon>Pseudomonas</taxon>
    </lineage>
</organism>
<evidence type="ECO:0000256" key="1">
    <source>
        <dbReference type="SAM" id="MobiDB-lite"/>
    </source>
</evidence>